<evidence type="ECO:0000313" key="1">
    <source>
        <dbReference type="EMBL" id="CEK70856.1"/>
    </source>
</evidence>
<dbReference type="AlphaFoldDB" id="A0A0B6ZSQ4"/>
<gene>
    <name evidence="1" type="primary">ORF75900</name>
</gene>
<sequence>NVQRTDIHNIQRTDINNNRRTDINNVNEEIKRRRKWWTLRIQETRHPHVAMKFNPD</sequence>
<reference evidence="1" key="1">
    <citation type="submission" date="2014-12" db="EMBL/GenBank/DDBJ databases">
        <title>Insight into the proteome of Arion vulgaris.</title>
        <authorList>
            <person name="Aradska J."/>
            <person name="Bulat T."/>
            <person name="Smidak R."/>
            <person name="Sarate P."/>
            <person name="Gangsoo J."/>
            <person name="Sialana F."/>
            <person name="Bilban M."/>
            <person name="Lubec G."/>
        </authorList>
    </citation>
    <scope>NUCLEOTIDE SEQUENCE</scope>
    <source>
        <tissue evidence="1">Skin</tissue>
    </source>
</reference>
<dbReference type="EMBL" id="HACG01023991">
    <property type="protein sequence ID" value="CEK70856.1"/>
    <property type="molecule type" value="Transcribed_RNA"/>
</dbReference>
<feature type="non-terminal residue" evidence="1">
    <location>
        <position position="1"/>
    </location>
</feature>
<organism evidence="1">
    <name type="scientific">Arion vulgaris</name>
    <dbReference type="NCBI Taxonomy" id="1028688"/>
    <lineage>
        <taxon>Eukaryota</taxon>
        <taxon>Metazoa</taxon>
        <taxon>Spiralia</taxon>
        <taxon>Lophotrochozoa</taxon>
        <taxon>Mollusca</taxon>
        <taxon>Gastropoda</taxon>
        <taxon>Heterobranchia</taxon>
        <taxon>Euthyneura</taxon>
        <taxon>Panpulmonata</taxon>
        <taxon>Eupulmonata</taxon>
        <taxon>Stylommatophora</taxon>
        <taxon>Helicina</taxon>
        <taxon>Arionoidea</taxon>
        <taxon>Arionidae</taxon>
        <taxon>Arion</taxon>
    </lineage>
</organism>
<name>A0A0B6ZSQ4_9EUPU</name>
<protein>
    <submittedName>
        <fullName evidence="1">Uncharacterized protein</fullName>
    </submittedName>
</protein>
<proteinExistence type="predicted"/>
<accession>A0A0B6ZSQ4</accession>